<evidence type="ECO:0008006" key="4">
    <source>
        <dbReference type="Google" id="ProtNLM"/>
    </source>
</evidence>
<feature type="transmembrane region" description="Helical" evidence="1">
    <location>
        <begin position="257"/>
        <end position="277"/>
    </location>
</feature>
<evidence type="ECO:0000313" key="2">
    <source>
        <dbReference type="EMBL" id="KHN97967.1"/>
    </source>
</evidence>
<keyword evidence="1" id="KW-1133">Transmembrane helix</keyword>
<proteinExistence type="predicted"/>
<dbReference type="GeneID" id="63738811"/>
<evidence type="ECO:0000313" key="3">
    <source>
        <dbReference type="Proteomes" id="UP000030816"/>
    </source>
</evidence>
<dbReference type="OrthoDB" id="408152at2759"/>
<name>A0A0B2WX06_METAS</name>
<evidence type="ECO:0000256" key="1">
    <source>
        <dbReference type="SAM" id="Phobius"/>
    </source>
</evidence>
<protein>
    <recommendedName>
        <fullName evidence="4">NAD dependent epimerase/dehydratase</fullName>
    </recommendedName>
</protein>
<sequence length="309" mass="34931">MSRIIDNFPQPKTKAQVKVIVATASRTGTLSVYEAMNILGYKTYHMRECLRKGGLPHMEILMEAVEAQHHHGSSGIKRYSRQDFDKWLAEYDCLVEIPFFIGSGLLEAYADDPNIKFILTDRDPDKWVTSINKTTGEIVINEARFPLNVLKYFNRELHGFLALNKALYGKFAQDTLPGDRDNRAAVRKNYVSYIEMAKRVLPADRLLYFHLEDGLGWEQICPFLGLPIPDQPFPVPHSQENFKRGIDGWMKPRIQSAMMKLAAVVVPVAGSLAYFGIKYGPWFAFRLGLSGCIMNVGGEAAYTAAEDEM</sequence>
<dbReference type="SUPFAM" id="SSF52540">
    <property type="entry name" value="P-loop containing nucleoside triphosphate hydrolases"/>
    <property type="match status" value="1"/>
</dbReference>
<dbReference type="Gene3D" id="3.40.50.300">
    <property type="entry name" value="P-loop containing nucleotide triphosphate hydrolases"/>
    <property type="match status" value="1"/>
</dbReference>
<dbReference type="PANTHER" id="PTHR36978">
    <property type="entry name" value="P-LOOP CONTAINING NUCLEOTIDE TRIPHOSPHATE HYDROLASE"/>
    <property type="match status" value="1"/>
</dbReference>
<comment type="caution">
    <text evidence="2">The sequence shown here is derived from an EMBL/GenBank/DDBJ whole genome shotgun (WGS) entry which is preliminary data.</text>
</comment>
<keyword evidence="1" id="KW-0472">Membrane</keyword>
<keyword evidence="3" id="KW-1185">Reference proteome</keyword>
<dbReference type="PANTHER" id="PTHR36978:SF4">
    <property type="entry name" value="P-LOOP CONTAINING NUCLEOSIDE TRIPHOSPHATE HYDROLASE PROTEIN"/>
    <property type="match status" value="1"/>
</dbReference>
<accession>A0A0B2WX06</accession>
<dbReference type="InterPro" id="IPR040632">
    <property type="entry name" value="Sulfotransfer_4"/>
</dbReference>
<reference evidence="2 3" key="1">
    <citation type="journal article" date="2014" name="Proc. Natl. Acad. Sci. U.S.A.">
        <title>Trajectory and genomic determinants of fungal-pathogen speciation and host adaptation.</title>
        <authorList>
            <person name="Hu X."/>
            <person name="Xiao G."/>
            <person name="Zheng P."/>
            <person name="Shang Y."/>
            <person name="Su Y."/>
            <person name="Zhang X."/>
            <person name="Liu X."/>
            <person name="Zhan S."/>
            <person name="St Leger R.J."/>
            <person name="Wang C."/>
        </authorList>
    </citation>
    <scope>NUCLEOTIDE SEQUENCE [LARGE SCALE GENOMIC DNA]</scope>
    <source>
        <strain evidence="2 3">ARSEF 1941</strain>
    </source>
</reference>
<keyword evidence="1" id="KW-0812">Transmembrane</keyword>
<gene>
    <name evidence="2" type="ORF">MAM_04356</name>
</gene>
<dbReference type="STRING" id="1081103.A0A0B2WX06"/>
<dbReference type="AlphaFoldDB" id="A0A0B2WX06"/>
<dbReference type="InterPro" id="IPR027417">
    <property type="entry name" value="P-loop_NTPase"/>
</dbReference>
<dbReference type="HOGENOM" id="CLU_061199_1_0_1"/>
<organism evidence="2 3">
    <name type="scientific">Metarhizium album (strain ARSEF 1941)</name>
    <dbReference type="NCBI Taxonomy" id="1081103"/>
    <lineage>
        <taxon>Eukaryota</taxon>
        <taxon>Fungi</taxon>
        <taxon>Dikarya</taxon>
        <taxon>Ascomycota</taxon>
        <taxon>Pezizomycotina</taxon>
        <taxon>Sordariomycetes</taxon>
        <taxon>Hypocreomycetidae</taxon>
        <taxon>Hypocreales</taxon>
        <taxon>Clavicipitaceae</taxon>
        <taxon>Metarhizium</taxon>
    </lineage>
</organism>
<dbReference type="Proteomes" id="UP000030816">
    <property type="component" value="Unassembled WGS sequence"/>
</dbReference>
<dbReference type="RefSeq" id="XP_040679033.1">
    <property type="nucleotide sequence ID" value="XM_040823154.1"/>
</dbReference>
<dbReference type="Pfam" id="PF17784">
    <property type="entry name" value="Sulfotransfer_4"/>
    <property type="match status" value="1"/>
</dbReference>
<dbReference type="EMBL" id="AZHE01000009">
    <property type="protein sequence ID" value="KHN97967.1"/>
    <property type="molecule type" value="Genomic_DNA"/>
</dbReference>